<comment type="caution">
    <text evidence="2">The sequence shown here is derived from an EMBL/GenBank/DDBJ whole genome shotgun (WGS) entry which is preliminary data.</text>
</comment>
<evidence type="ECO:0000313" key="3">
    <source>
        <dbReference type="Proteomes" id="UP000216107"/>
    </source>
</evidence>
<proteinExistence type="predicted"/>
<dbReference type="Proteomes" id="UP000623509">
    <property type="component" value="Unassembled WGS sequence"/>
</dbReference>
<sequence length="60" mass="6975">MKEQGRWTVFLSNNGWVHALRHGEQADGFRIESISATEVRLAQLANQMKFVIRIDDEMKD</sequence>
<dbReference type="EMBL" id="NMRN01000034">
    <property type="protein sequence ID" value="PAS92596.1"/>
    <property type="molecule type" value="Genomic_DNA"/>
</dbReference>
<protein>
    <submittedName>
        <fullName evidence="2">Uncharacterized protein</fullName>
    </submittedName>
</protein>
<evidence type="ECO:0000313" key="4">
    <source>
        <dbReference type="Proteomes" id="UP000623509"/>
    </source>
</evidence>
<dbReference type="AlphaFoldDB" id="A0A272ERC1"/>
<evidence type="ECO:0000313" key="1">
    <source>
        <dbReference type="EMBL" id="KAF7598758.1"/>
    </source>
</evidence>
<gene>
    <name evidence="1" type="ORF">BGI27_11510</name>
    <name evidence="2" type="ORF">CGU29_10940</name>
</gene>
<reference evidence="1 4" key="1">
    <citation type="submission" date="2016-08" db="EMBL/GenBank/DDBJ databases">
        <title>Candidatus Dactylopiibacterium carminicum genome sequence.</title>
        <authorList>
            <person name="Ramirez-Puebla S.T."/>
            <person name="Ormeno-Orrillo E."/>
            <person name="Vera-Ponce De Leon A."/>
            <person name="Luis L."/>
            <person name="Sanchez-Flores A."/>
            <person name="Monica R."/>
            <person name="Martinez-Romero E."/>
        </authorList>
    </citation>
    <scope>NUCLEOTIDE SEQUENCE [LARGE SCALE GENOMIC DNA]</scope>
    <source>
        <strain evidence="1">END1</strain>
    </source>
</reference>
<name>A0A272ERC1_9RHOO</name>
<dbReference type="Proteomes" id="UP000216107">
    <property type="component" value="Unassembled WGS sequence"/>
</dbReference>
<organism evidence="2 3">
    <name type="scientific">Candidatus Dactylopiibacterium carminicum</name>
    <dbReference type="NCBI Taxonomy" id="857335"/>
    <lineage>
        <taxon>Bacteria</taxon>
        <taxon>Pseudomonadati</taxon>
        <taxon>Pseudomonadota</taxon>
        <taxon>Betaproteobacteria</taxon>
        <taxon>Rhodocyclales</taxon>
        <taxon>Rhodocyclaceae</taxon>
        <taxon>Candidatus Dactylopiibacterium</taxon>
    </lineage>
</organism>
<accession>A0A272ERC1</accession>
<reference evidence="2 3" key="2">
    <citation type="submission" date="2017-07" db="EMBL/GenBank/DDBJ databases">
        <title>Candidatus Dactylopiibacterium carminicum, a nitrogen-fixing symbiont of the cochineal insect Dactylopius coccus and Dactylopius opuntiae (Hemiptera: Coccoidea: Dactylopiidae).</title>
        <authorList>
            <person name="Vera A."/>
        </authorList>
    </citation>
    <scope>NUCLEOTIDE SEQUENCE [LARGE SCALE GENOMIC DNA]</scope>
    <source>
        <strain evidence="2 3">NFDCM</strain>
    </source>
</reference>
<dbReference type="EMBL" id="MDUX01000038">
    <property type="protein sequence ID" value="KAF7598758.1"/>
    <property type="molecule type" value="Genomic_DNA"/>
</dbReference>
<evidence type="ECO:0000313" key="2">
    <source>
        <dbReference type="EMBL" id="PAS92596.1"/>
    </source>
</evidence>
<keyword evidence="4" id="KW-1185">Reference proteome</keyword>